<evidence type="ECO:0000256" key="6">
    <source>
        <dbReference type="ARBA" id="ARBA00023136"/>
    </source>
</evidence>
<dbReference type="HOGENOM" id="CLU_001265_60_4_12"/>
<dbReference type="Pfam" id="PF07690">
    <property type="entry name" value="MFS_1"/>
    <property type="match status" value="1"/>
</dbReference>
<dbReference type="InterPro" id="IPR036259">
    <property type="entry name" value="MFS_trans_sf"/>
</dbReference>
<feature type="transmembrane region" description="Helical" evidence="7">
    <location>
        <begin position="353"/>
        <end position="374"/>
    </location>
</feature>
<evidence type="ECO:0000256" key="3">
    <source>
        <dbReference type="ARBA" id="ARBA00022475"/>
    </source>
</evidence>
<feature type="transmembrane region" description="Helical" evidence="7">
    <location>
        <begin position="169"/>
        <end position="187"/>
    </location>
</feature>
<dbReference type="RefSeq" id="WP_014269702.1">
    <property type="nucleotide sequence ID" value="NC_016633.1"/>
</dbReference>
<feature type="transmembrane region" description="Helical" evidence="7">
    <location>
        <begin position="89"/>
        <end position="116"/>
    </location>
</feature>
<evidence type="ECO:0000313" key="9">
    <source>
        <dbReference type="EMBL" id="AEV28853.1"/>
    </source>
</evidence>
<keyword evidence="2" id="KW-0813">Transport</keyword>
<feature type="domain" description="Major facilitator superfamily (MFS) profile" evidence="8">
    <location>
        <begin position="16"/>
        <end position="411"/>
    </location>
</feature>
<keyword evidence="4 7" id="KW-0812">Transmembrane</keyword>
<feature type="transmembrane region" description="Helical" evidence="7">
    <location>
        <begin position="143"/>
        <end position="163"/>
    </location>
</feature>
<keyword evidence="5 7" id="KW-1133">Transmembrane helix</keyword>
<gene>
    <name evidence="9" type="ordered locus">SpiGrapes_1029</name>
</gene>
<feature type="transmembrane region" description="Helical" evidence="7">
    <location>
        <begin position="226"/>
        <end position="250"/>
    </location>
</feature>
<dbReference type="KEGG" id="sgp:SpiGrapes_1029"/>
<feature type="transmembrane region" description="Helical" evidence="7">
    <location>
        <begin position="291"/>
        <end position="310"/>
    </location>
</feature>
<evidence type="ECO:0000259" key="8">
    <source>
        <dbReference type="PROSITE" id="PS50850"/>
    </source>
</evidence>
<dbReference type="GO" id="GO:0022857">
    <property type="term" value="F:transmembrane transporter activity"/>
    <property type="evidence" value="ECO:0007669"/>
    <property type="project" value="InterPro"/>
</dbReference>
<dbReference type="STRING" id="158190.SpiGrapes_1029"/>
<dbReference type="PANTHER" id="PTHR23517:SF2">
    <property type="entry name" value="MULTIDRUG RESISTANCE PROTEIN MDTH"/>
    <property type="match status" value="1"/>
</dbReference>
<evidence type="ECO:0000256" key="2">
    <source>
        <dbReference type="ARBA" id="ARBA00022448"/>
    </source>
</evidence>
<feature type="transmembrane region" description="Helical" evidence="7">
    <location>
        <begin position="316"/>
        <end position="333"/>
    </location>
</feature>
<comment type="subcellular location">
    <subcellularLocation>
        <location evidence="1">Cell membrane</location>
        <topology evidence="1">Multi-pass membrane protein</topology>
    </subcellularLocation>
</comment>
<dbReference type="InterPro" id="IPR011701">
    <property type="entry name" value="MFS"/>
</dbReference>
<dbReference type="InterPro" id="IPR050171">
    <property type="entry name" value="MFS_Transporters"/>
</dbReference>
<dbReference type="OrthoDB" id="9793283at2"/>
<dbReference type="SUPFAM" id="SSF103473">
    <property type="entry name" value="MFS general substrate transporter"/>
    <property type="match status" value="1"/>
</dbReference>
<dbReference type="EMBL" id="CP003155">
    <property type="protein sequence ID" value="AEV28853.1"/>
    <property type="molecule type" value="Genomic_DNA"/>
</dbReference>
<dbReference type="eggNOG" id="COG0477">
    <property type="taxonomic scope" value="Bacteria"/>
</dbReference>
<dbReference type="InterPro" id="IPR020846">
    <property type="entry name" value="MFS_dom"/>
</dbReference>
<dbReference type="AlphaFoldDB" id="G8QRS0"/>
<evidence type="ECO:0000313" key="10">
    <source>
        <dbReference type="Proteomes" id="UP000005632"/>
    </source>
</evidence>
<feature type="transmembrane region" description="Helical" evidence="7">
    <location>
        <begin position="262"/>
        <end position="284"/>
    </location>
</feature>
<keyword evidence="6 7" id="KW-0472">Membrane</keyword>
<reference evidence="9 10" key="1">
    <citation type="submission" date="2011-11" db="EMBL/GenBank/DDBJ databases">
        <title>Complete sequence of Spirochaeta sp. grapes.</title>
        <authorList>
            <consortium name="US DOE Joint Genome Institute"/>
            <person name="Lucas S."/>
            <person name="Han J."/>
            <person name="Lapidus A."/>
            <person name="Cheng J.-F."/>
            <person name="Goodwin L."/>
            <person name="Pitluck S."/>
            <person name="Peters L."/>
            <person name="Ovchinnikova G."/>
            <person name="Munk A.C."/>
            <person name="Detter J.C."/>
            <person name="Han C."/>
            <person name="Tapia R."/>
            <person name="Land M."/>
            <person name="Hauser L."/>
            <person name="Kyrpides N."/>
            <person name="Ivanova N."/>
            <person name="Pagani I."/>
            <person name="Ritalahtilisa K."/>
            <person name="Loeffler F."/>
            <person name="Woyke T."/>
        </authorList>
    </citation>
    <scope>NUCLEOTIDE SEQUENCE [LARGE SCALE GENOMIC DNA]</scope>
    <source>
        <strain evidence="10">ATCC BAA-1885 / DSM 22778 / Grapes</strain>
    </source>
</reference>
<dbReference type="PANTHER" id="PTHR23517">
    <property type="entry name" value="RESISTANCE PROTEIN MDTM, PUTATIVE-RELATED-RELATED"/>
    <property type="match status" value="1"/>
</dbReference>
<feature type="transmembrane region" description="Helical" evidence="7">
    <location>
        <begin position="17"/>
        <end position="40"/>
    </location>
</feature>
<evidence type="ECO:0000256" key="5">
    <source>
        <dbReference type="ARBA" id="ARBA00022989"/>
    </source>
</evidence>
<proteinExistence type="predicted"/>
<evidence type="ECO:0000256" key="1">
    <source>
        <dbReference type="ARBA" id="ARBA00004651"/>
    </source>
</evidence>
<protein>
    <submittedName>
        <fullName evidence="9">Major Facilitator Superfamily transporter</fullName>
    </submittedName>
</protein>
<feature type="transmembrane region" description="Helical" evidence="7">
    <location>
        <begin position="380"/>
        <end position="403"/>
    </location>
</feature>
<sequence>MKKSISLSLYKGLPQPIYVLFFATVINGIGIFVYPFLALYLTQRLHYSAWEAGRFMTFASVLYIPGSFIGSKLADSFGRKPVMVVFQLLMDFCFILCGFLEGSAIVPYLVLLGLFFDGAVDPAREALKTDVTNQENRQVSFSLIYLGHNLGYACGPVIAGYLFYKAPQWIFWGNALAGIFSIILVLAKVKESNPTHEQLEESKKSNSTEKAEDGGLLKALLTRPTLLLFAFFVTFYSFAYSQTLFALPLWTTELFQTNGATIYGLMMTVNALVVVFFTPLFVSALRSNHPLLNTAIAGLLYALGFSLLALAKVPTAFYLLAVVFTFGEIISATNEQFHVANNTPMSHRARFSAILPIIMGTGHAIAPMVAGTIIEKYSMGWVWITAGASALFGALGITSLYLYDCRKKKKKALC</sequence>
<accession>G8QRS0</accession>
<organism evidence="9 10">
    <name type="scientific">Sphaerochaeta pleomorpha (strain ATCC BAA-1885 / DSM 22778 / Grapes)</name>
    <dbReference type="NCBI Taxonomy" id="158190"/>
    <lineage>
        <taxon>Bacteria</taxon>
        <taxon>Pseudomonadati</taxon>
        <taxon>Spirochaetota</taxon>
        <taxon>Spirochaetia</taxon>
        <taxon>Spirochaetales</taxon>
        <taxon>Sphaerochaetaceae</taxon>
        <taxon>Sphaerochaeta</taxon>
    </lineage>
</organism>
<dbReference type="GO" id="GO:0005886">
    <property type="term" value="C:plasma membrane"/>
    <property type="evidence" value="ECO:0007669"/>
    <property type="project" value="UniProtKB-SubCell"/>
</dbReference>
<name>G8QRS0_SPHPG</name>
<evidence type="ECO:0000256" key="4">
    <source>
        <dbReference type="ARBA" id="ARBA00022692"/>
    </source>
</evidence>
<feature type="transmembrane region" description="Helical" evidence="7">
    <location>
        <begin position="52"/>
        <end position="69"/>
    </location>
</feature>
<evidence type="ECO:0000256" key="7">
    <source>
        <dbReference type="SAM" id="Phobius"/>
    </source>
</evidence>
<dbReference type="PROSITE" id="PS50850">
    <property type="entry name" value="MFS"/>
    <property type="match status" value="1"/>
</dbReference>
<dbReference type="Proteomes" id="UP000005632">
    <property type="component" value="Chromosome"/>
</dbReference>
<keyword evidence="3" id="KW-1003">Cell membrane</keyword>
<dbReference type="Gene3D" id="1.20.1250.20">
    <property type="entry name" value="MFS general substrate transporter like domains"/>
    <property type="match status" value="1"/>
</dbReference>
<keyword evidence="10" id="KW-1185">Reference proteome</keyword>